<evidence type="ECO:0000256" key="2">
    <source>
        <dbReference type="SAM" id="Phobius"/>
    </source>
</evidence>
<keyword evidence="2" id="KW-0472">Membrane</keyword>
<evidence type="ECO:0000256" key="1">
    <source>
        <dbReference type="SAM" id="MobiDB-lite"/>
    </source>
</evidence>
<feature type="region of interest" description="Disordered" evidence="1">
    <location>
        <begin position="25"/>
        <end position="62"/>
    </location>
</feature>
<dbReference type="RefSeq" id="WP_368504770.1">
    <property type="nucleotide sequence ID" value="NZ_CP162551.1"/>
</dbReference>
<dbReference type="PANTHER" id="PTHR40040">
    <property type="entry name" value="SMALL HYDROPHOBIC PROTEIN-RELATED"/>
    <property type="match status" value="1"/>
</dbReference>
<feature type="transmembrane region" description="Helical" evidence="2">
    <location>
        <begin position="121"/>
        <end position="147"/>
    </location>
</feature>
<dbReference type="InterPro" id="IPR055338">
    <property type="entry name" value="YqfX-like"/>
</dbReference>
<organism evidence="3">
    <name type="scientific">Alkalihalophilus sp. As8PL</name>
    <dbReference type="NCBI Taxonomy" id="3237103"/>
    <lineage>
        <taxon>Bacteria</taxon>
        <taxon>Bacillati</taxon>
        <taxon>Bacillota</taxon>
        <taxon>Bacilli</taxon>
        <taxon>Bacillales</taxon>
        <taxon>Bacillaceae</taxon>
        <taxon>Alkalihalophilus</taxon>
    </lineage>
</organism>
<accession>A0AB39BU62</accession>
<sequence length="178" mass="19346">MADDKHPKDEPIRLLDEDDRSLTLVNNHVEGRDDDRDLSLALSKEEAEAESHVEVEEEPVNTEYPLQPSFQEENAAEYAAINGMAGARPFDENQTVEASEREETAMSNEGDVTAGRGVGTFAIVLSILSLFFLPVLLGAAGIVIGFVSRRIGSTTLGNWAIGIGAVSILMTVFFSPFF</sequence>
<dbReference type="AlphaFoldDB" id="A0AB39BU62"/>
<gene>
    <name evidence="3" type="ORF">AB3N04_03665</name>
</gene>
<proteinExistence type="predicted"/>
<protein>
    <submittedName>
        <fullName evidence="3">DUF4190 domain-containing protein</fullName>
    </submittedName>
</protein>
<feature type="transmembrane region" description="Helical" evidence="2">
    <location>
        <begin position="159"/>
        <end position="177"/>
    </location>
</feature>
<keyword evidence="2" id="KW-0812">Transmembrane</keyword>
<dbReference type="PANTHER" id="PTHR40040:SF1">
    <property type="entry name" value="MEMBRANE PROTEIN"/>
    <property type="match status" value="1"/>
</dbReference>
<dbReference type="EMBL" id="CP162551">
    <property type="protein sequence ID" value="XDI37421.1"/>
    <property type="molecule type" value="Genomic_DNA"/>
</dbReference>
<reference evidence="3" key="1">
    <citation type="submission" date="2024-07" db="EMBL/GenBank/DDBJ databases">
        <title>Identification and characteristics of an arsenic-resistant bacterial isolate, which belongs to a novel species.</title>
        <authorList>
            <person name="Juszczyk A."/>
            <person name="Kowalczyk A."/>
            <person name="Was K."/>
            <person name="Kosowicz W."/>
            <person name="Budzyn A."/>
            <person name="Latowski D."/>
        </authorList>
    </citation>
    <scope>NUCLEOTIDE SEQUENCE</scope>
    <source>
        <strain evidence="3">As8PL</strain>
    </source>
</reference>
<evidence type="ECO:0000313" key="3">
    <source>
        <dbReference type="EMBL" id="XDI37421.1"/>
    </source>
</evidence>
<name>A0AB39BU62_9BACI</name>
<keyword evidence="2" id="KW-1133">Transmembrane helix</keyword>
<feature type="compositionally biased region" description="Basic and acidic residues" evidence="1">
    <location>
        <begin position="29"/>
        <end position="54"/>
    </location>
</feature>